<evidence type="ECO:0000313" key="1">
    <source>
        <dbReference type="EMBL" id="AGC26332.1"/>
    </source>
</evidence>
<dbReference type="EMBL" id="AF399011">
    <property type="protein sequence ID" value="AGC26332.1"/>
    <property type="molecule type" value="Genomic_DNA"/>
</dbReference>
<dbReference type="GeneID" id="40340297"/>
<dbReference type="RefSeq" id="YP_009639913.1">
    <property type="nucleotide sequence ID" value="NC_004629.1"/>
</dbReference>
<sequence>MSVYVTMKLSKGLMDTAKPALLTYPIVGPAQ</sequence>
<accession>L7T499</accession>
<dbReference type="KEGG" id="vg:40340297"/>
<proteinExistence type="predicted"/>
<keyword evidence="2" id="KW-1185">Reference proteome</keyword>
<protein>
    <submittedName>
        <fullName evidence="1">PHIKZ117.2</fullName>
    </submittedName>
</protein>
<organism evidence="1 2">
    <name type="scientific">Pseudomonas phage phiKZ</name>
    <dbReference type="NCBI Taxonomy" id="2905945"/>
    <lineage>
        <taxon>Viruses</taxon>
        <taxon>Duplodnaviria</taxon>
        <taxon>Heunggongvirae</taxon>
        <taxon>Uroviricota</taxon>
        <taxon>Caudoviricetes</taxon>
        <taxon>Chimalliviridae</taxon>
        <taxon>Phikzvirus</taxon>
        <taxon>Phikzvirus phiKZ</taxon>
    </lineage>
</organism>
<evidence type="ECO:0000313" key="2">
    <source>
        <dbReference type="Proteomes" id="UP000002098"/>
    </source>
</evidence>
<dbReference type="Proteomes" id="UP000002098">
    <property type="component" value="Segment"/>
</dbReference>
<reference evidence="1 2" key="1">
    <citation type="journal article" date="2002" name="J. Mol. Biol.">
        <title>The genome of bacteriophage phiKZ of Pseudomonas aeruginosa.</title>
        <authorList>
            <person name="Mesyanzhinov V.V."/>
            <person name="Robben J."/>
            <person name="Grymonprez B."/>
            <person name="Kostyuchenko V.A."/>
            <person name="Bourkaltseva M.V."/>
            <person name="Sykilinda N.N."/>
            <person name="Krylov V.N."/>
            <person name="Volckaert G."/>
        </authorList>
    </citation>
    <scope>NUCLEOTIDE SEQUENCE</scope>
</reference>
<name>L7T499_BPDPK</name>
<organismHost>
    <name type="scientific">Pseudomonas aeruginosa</name>
    <dbReference type="NCBI Taxonomy" id="287"/>
</organismHost>